<dbReference type="EMBL" id="KU551340">
    <property type="protein sequence ID" value="ANC67596.1"/>
    <property type="molecule type" value="Genomic_DNA"/>
</dbReference>
<dbReference type="EMBL" id="KU551339">
    <property type="protein sequence ID" value="ANC67528.1"/>
    <property type="molecule type" value="Genomic_DNA"/>
</dbReference>
<evidence type="ECO:0000313" key="5">
    <source>
        <dbReference type="EMBL" id="ANC65761.1"/>
    </source>
</evidence>
<evidence type="ECO:0000313" key="2">
    <source>
        <dbReference type="EMBL" id="ANC65564.1"/>
    </source>
</evidence>
<dbReference type="EMBL" id="KU551332">
    <property type="protein sequence ID" value="ANC67053.1"/>
    <property type="molecule type" value="Genomic_DNA"/>
</dbReference>
<dbReference type="EMBL" id="KU551309">
    <property type="protein sequence ID" value="ANC65564.1"/>
    <property type="molecule type" value="Genomic_DNA"/>
</dbReference>
<name>A0A1B0WNV9_ACTPL</name>
<evidence type="ECO:0000313" key="9">
    <source>
        <dbReference type="EMBL" id="ANC66033.1"/>
    </source>
</evidence>
<evidence type="ECO:0000313" key="10">
    <source>
        <dbReference type="EMBL" id="ANC66101.1"/>
    </source>
</evidence>
<evidence type="ECO:0000313" key="29">
    <source>
        <dbReference type="EMBL" id="ANC67393.1"/>
    </source>
</evidence>
<keyword evidence="1" id="KW-1133">Transmembrane helix</keyword>
<evidence type="ECO:0000313" key="7">
    <source>
        <dbReference type="EMBL" id="ANC65897.1"/>
    </source>
</evidence>
<evidence type="ECO:0000313" key="30">
    <source>
        <dbReference type="EMBL" id="ANC67461.1"/>
    </source>
</evidence>
<dbReference type="NCBIfam" id="TIGR03746">
    <property type="entry name" value="conj_TIGR03746"/>
    <property type="match status" value="1"/>
</dbReference>
<evidence type="ECO:0000313" key="27">
    <source>
        <dbReference type="EMBL" id="ANC67257.1"/>
    </source>
</evidence>
<evidence type="ECO:0000313" key="4">
    <source>
        <dbReference type="EMBL" id="ANC65693.1"/>
    </source>
</evidence>
<gene>
    <name evidence="2" type="ORF">ICEApl1.42</name>
</gene>
<dbReference type="EMBL" id="KU551330">
    <property type="protein sequence ID" value="ANC66917.1"/>
    <property type="molecule type" value="Genomic_DNA"/>
</dbReference>
<dbReference type="EMBL" id="KU551313">
    <property type="protein sequence ID" value="ANC65829.1"/>
    <property type="molecule type" value="Genomic_DNA"/>
</dbReference>
<evidence type="ECO:0000313" key="23">
    <source>
        <dbReference type="EMBL" id="ANC66985.1"/>
    </source>
</evidence>
<evidence type="ECO:0000313" key="3">
    <source>
        <dbReference type="EMBL" id="ANC65632.1"/>
    </source>
</evidence>
<evidence type="ECO:0000313" key="32">
    <source>
        <dbReference type="EMBL" id="ANC67596.1"/>
    </source>
</evidence>
<evidence type="ECO:0000313" key="12">
    <source>
        <dbReference type="EMBL" id="ANC66237.1"/>
    </source>
</evidence>
<evidence type="ECO:0000313" key="17">
    <source>
        <dbReference type="EMBL" id="ANC66577.1"/>
    </source>
</evidence>
<dbReference type="InterPro" id="IPR021548">
    <property type="entry name" value="DUF2895"/>
</dbReference>
<evidence type="ECO:0008006" key="33">
    <source>
        <dbReference type="Google" id="ProtNLM"/>
    </source>
</evidence>
<evidence type="ECO:0000313" key="8">
    <source>
        <dbReference type="EMBL" id="ANC65965.1"/>
    </source>
</evidence>
<dbReference type="EMBL" id="KU551328">
    <property type="protein sequence ID" value="ANC66781.1"/>
    <property type="molecule type" value="Genomic_DNA"/>
</dbReference>
<evidence type="ECO:0000313" key="25">
    <source>
        <dbReference type="EMBL" id="ANC67121.1"/>
    </source>
</evidence>
<evidence type="ECO:0000313" key="26">
    <source>
        <dbReference type="EMBL" id="ANC67189.1"/>
    </source>
</evidence>
<evidence type="ECO:0000313" key="24">
    <source>
        <dbReference type="EMBL" id="ANC67053.1"/>
    </source>
</evidence>
<evidence type="ECO:0000313" key="18">
    <source>
        <dbReference type="EMBL" id="ANC66645.1"/>
    </source>
</evidence>
<dbReference type="EMBL" id="KU551320">
    <property type="protein sequence ID" value="ANC66237.1"/>
    <property type="molecule type" value="Genomic_DNA"/>
</dbReference>
<dbReference type="EMBL" id="KU551325">
    <property type="protein sequence ID" value="ANC66577.1"/>
    <property type="molecule type" value="Genomic_DNA"/>
</dbReference>
<evidence type="ECO:0000313" key="22">
    <source>
        <dbReference type="EMBL" id="ANC66917.1"/>
    </source>
</evidence>
<dbReference type="EMBL" id="KU551329">
    <property type="protein sequence ID" value="ANC66849.1"/>
    <property type="molecule type" value="Genomic_DNA"/>
</dbReference>
<keyword evidence="1" id="KW-0472">Membrane</keyword>
<dbReference type="Pfam" id="PF11444">
    <property type="entry name" value="DUF2895"/>
    <property type="match status" value="1"/>
</dbReference>
<dbReference type="EMBL" id="KU551324">
    <property type="protein sequence ID" value="ANC66509.1"/>
    <property type="molecule type" value="Genomic_DNA"/>
</dbReference>
<dbReference type="EMBL" id="KU551310">
    <property type="protein sequence ID" value="ANC65632.1"/>
    <property type="molecule type" value="Genomic_DNA"/>
</dbReference>
<dbReference type="EMBL" id="KU551323">
    <property type="protein sequence ID" value="ANC66441.1"/>
    <property type="molecule type" value="Genomic_DNA"/>
</dbReference>
<dbReference type="EMBL" id="KU551317">
    <property type="protein sequence ID" value="ANC66101.1"/>
    <property type="molecule type" value="Genomic_DNA"/>
</dbReference>
<dbReference type="EMBL" id="KU551337">
    <property type="protein sequence ID" value="ANC67393.1"/>
    <property type="molecule type" value="Genomic_DNA"/>
</dbReference>
<reference evidence="2" key="1">
    <citation type="journal article" date="2016" name="Front. Microbiol.">
        <title>ICEApl1, an Integrative Conjugative Element Related to ICEHin1056, Identified in the Pig Pathogen Actinobacillus pleuropneumoniae.</title>
        <authorList>
            <person name="Bosse J.T."/>
            <person name="Li Y."/>
            <person name="Fernandez Crespo R."/>
            <person name="Chaudhuri R.R."/>
            <person name="Rogers J."/>
            <person name="Holden M.T."/>
            <person name="Maskell D.J."/>
            <person name="Tucker A.W."/>
            <person name="Wren B.W."/>
            <person name="Rycroft A.N."/>
            <person name="Langford P.R."/>
            <person name="Consortium T.B."/>
        </authorList>
    </citation>
    <scope>NUCLEOTIDE SEQUENCE</scope>
    <source>
        <strain evidence="2">MIDG2427</strain>
        <strain evidence="3">MIDG2648</strain>
        <strain evidence="4">MIDG2652</strain>
        <strain evidence="5">MIDG2654</strain>
        <strain evidence="6">MIDG2657</strain>
        <strain evidence="7">MIDG2663</strain>
        <strain evidence="8">MIDG2664</strain>
        <strain evidence="9">MIDG3200</strain>
        <strain evidence="10">MIDG3201</strain>
        <strain evidence="11">MIDG3221</strain>
        <strain evidence="12">MIDG3229</strain>
        <strain evidence="13">MIDG3232</strain>
        <strain evidence="14">MIDG3339</strain>
        <strain evidence="15">MIDG3344</strain>
        <strain evidence="16">MIDG3346</strain>
        <strain evidence="17">MIDG3349</strain>
        <strain evidence="18">MIDG3357</strain>
        <strain evidence="19">MIDG3368</strain>
        <strain evidence="20">MIDG3370</strain>
        <strain evidence="21">MIDG3371</strain>
        <strain evidence="22">MIDG3372</strain>
        <strain evidence="23">MIDG3378</strain>
        <strain evidence="24">MIDG3381</strain>
        <strain evidence="25">MIDG3386</strain>
        <strain evidence="26">MIDG3388</strain>
        <strain evidence="27">MIDG3389</strain>
        <strain evidence="28">MIDG3395</strain>
        <strain evidence="29">MIDG3401</strain>
        <strain evidence="30">MIDG3409</strain>
        <strain evidence="31">MIDG3458</strain>
        <strain evidence="32">MIDG3469</strain>
    </source>
</reference>
<dbReference type="EMBL" id="KU551331">
    <property type="protein sequence ID" value="ANC66985.1"/>
    <property type="molecule type" value="Genomic_DNA"/>
</dbReference>
<dbReference type="EMBL" id="KU551335">
    <property type="protein sequence ID" value="ANC67257.1"/>
    <property type="molecule type" value="Genomic_DNA"/>
</dbReference>
<evidence type="ECO:0000313" key="21">
    <source>
        <dbReference type="EMBL" id="ANC66849.1"/>
    </source>
</evidence>
<dbReference type="EMBL" id="KU551334">
    <property type="protein sequence ID" value="ANC67189.1"/>
    <property type="molecule type" value="Genomic_DNA"/>
</dbReference>
<protein>
    <recommendedName>
        <fullName evidence="33">Integrating conjugative element protein, PFL_4703 family</fullName>
    </recommendedName>
</protein>
<organism evidence="2">
    <name type="scientific">Actinobacillus pleuropneumoniae</name>
    <name type="common">Haemophilus pleuropneumoniae</name>
    <dbReference type="NCBI Taxonomy" id="715"/>
    <lineage>
        <taxon>Bacteria</taxon>
        <taxon>Pseudomonadati</taxon>
        <taxon>Pseudomonadota</taxon>
        <taxon>Gammaproteobacteria</taxon>
        <taxon>Pasteurellales</taxon>
        <taxon>Pasteurellaceae</taxon>
        <taxon>Actinobacillus</taxon>
    </lineage>
</organism>
<keyword evidence="1" id="KW-0812">Transmembrane</keyword>
<dbReference type="EMBL" id="KU551312">
    <property type="protein sequence ID" value="ANC65761.1"/>
    <property type="molecule type" value="Genomic_DNA"/>
</dbReference>
<evidence type="ECO:0000313" key="16">
    <source>
        <dbReference type="EMBL" id="ANC66509.1"/>
    </source>
</evidence>
<evidence type="ECO:0000313" key="11">
    <source>
        <dbReference type="EMBL" id="ANC66169.1"/>
    </source>
</evidence>
<dbReference type="EMBL" id="KU551338">
    <property type="protein sequence ID" value="ANC67461.1"/>
    <property type="molecule type" value="Genomic_DNA"/>
</dbReference>
<dbReference type="EMBL" id="KU551336">
    <property type="protein sequence ID" value="ANC67325.1"/>
    <property type="molecule type" value="Genomic_DNA"/>
</dbReference>
<dbReference type="EMBL" id="KU551333">
    <property type="protein sequence ID" value="ANC67121.1"/>
    <property type="molecule type" value="Genomic_DNA"/>
</dbReference>
<evidence type="ECO:0000256" key="1">
    <source>
        <dbReference type="SAM" id="Phobius"/>
    </source>
</evidence>
<proteinExistence type="predicted"/>
<evidence type="ECO:0000313" key="13">
    <source>
        <dbReference type="EMBL" id="ANC66305.1"/>
    </source>
</evidence>
<accession>A0A1B0WNV9</accession>
<dbReference type="EMBL" id="KU551327">
    <property type="protein sequence ID" value="ANC66713.1"/>
    <property type="molecule type" value="Genomic_DNA"/>
</dbReference>
<evidence type="ECO:0000313" key="19">
    <source>
        <dbReference type="EMBL" id="ANC66713.1"/>
    </source>
</evidence>
<dbReference type="EMBL" id="KU551314">
    <property type="protein sequence ID" value="ANC65897.1"/>
    <property type="molecule type" value="Genomic_DNA"/>
</dbReference>
<evidence type="ECO:0000313" key="31">
    <source>
        <dbReference type="EMBL" id="ANC67528.1"/>
    </source>
</evidence>
<evidence type="ECO:0000313" key="14">
    <source>
        <dbReference type="EMBL" id="ANC66373.1"/>
    </source>
</evidence>
<evidence type="ECO:0000313" key="6">
    <source>
        <dbReference type="EMBL" id="ANC65829.1"/>
    </source>
</evidence>
<dbReference type="AlphaFoldDB" id="A0A1B0WNV9"/>
<evidence type="ECO:0000313" key="20">
    <source>
        <dbReference type="EMBL" id="ANC66781.1"/>
    </source>
</evidence>
<dbReference type="EMBL" id="KU551311">
    <property type="protein sequence ID" value="ANC65693.1"/>
    <property type="molecule type" value="Genomic_DNA"/>
</dbReference>
<dbReference type="EMBL" id="KU551326">
    <property type="protein sequence ID" value="ANC66645.1"/>
    <property type="molecule type" value="Genomic_DNA"/>
</dbReference>
<dbReference type="EMBL" id="KU551316">
    <property type="protein sequence ID" value="ANC66033.1"/>
    <property type="molecule type" value="Genomic_DNA"/>
</dbReference>
<sequence length="214" mass="24961">MKDLKGIVHQKNREIMTGRIAIGALLVICLVLCAIIFTAPSRLMIYNPPDLRAGSQRPWWEVPKSTVYAFAYQTFQQLNRWMENGEEEYKLNIERNKAFITPSCQEFLKKDYYDRLSNGELRERARGVYEIVGRGFKDNSVIVHSPDSWTVNLDLSVDEYFKDEPVKRVLTRFPVNIVRMETDLQNNPWGLGFNCYSSIPLRLEAKEFREGDNQ</sequence>
<dbReference type="EMBL" id="KU551318">
    <property type="protein sequence ID" value="ANC66169.1"/>
    <property type="molecule type" value="Genomic_DNA"/>
</dbReference>
<dbReference type="EMBL" id="KU551321">
    <property type="protein sequence ID" value="ANC66305.1"/>
    <property type="molecule type" value="Genomic_DNA"/>
</dbReference>
<evidence type="ECO:0000313" key="28">
    <source>
        <dbReference type="EMBL" id="ANC67325.1"/>
    </source>
</evidence>
<dbReference type="EMBL" id="KU551315">
    <property type="protein sequence ID" value="ANC65965.1"/>
    <property type="molecule type" value="Genomic_DNA"/>
</dbReference>
<dbReference type="EMBL" id="KU551322">
    <property type="protein sequence ID" value="ANC66373.1"/>
    <property type="molecule type" value="Genomic_DNA"/>
</dbReference>
<feature type="transmembrane region" description="Helical" evidence="1">
    <location>
        <begin position="20"/>
        <end position="39"/>
    </location>
</feature>
<evidence type="ECO:0000313" key="15">
    <source>
        <dbReference type="EMBL" id="ANC66441.1"/>
    </source>
</evidence>